<dbReference type="CDD" id="cd13834">
    <property type="entry name" value="HU_like"/>
    <property type="match status" value="1"/>
</dbReference>
<proteinExistence type="inferred from homology"/>
<comment type="caution">
    <text evidence="3">The sequence shown here is derived from an EMBL/GenBank/DDBJ whole genome shotgun (WGS) entry which is preliminary data.</text>
</comment>
<dbReference type="Pfam" id="PF00216">
    <property type="entry name" value="Bac_DNA_binding"/>
    <property type="match status" value="1"/>
</dbReference>
<keyword evidence="4" id="KW-1185">Reference proteome</keyword>
<evidence type="ECO:0008006" key="5">
    <source>
        <dbReference type="Google" id="ProtNLM"/>
    </source>
</evidence>
<reference evidence="3 4" key="1">
    <citation type="journal article" date="2020" name="Syst. Appl. Microbiol.">
        <title>Alienimonas chondri sp. nov., a novel planctomycete isolated from the biofilm of the red alga Chondrus crispus.</title>
        <authorList>
            <person name="Vitorino I."/>
            <person name="Albuquerque L."/>
            <person name="Wiegand S."/>
            <person name="Kallscheuer N."/>
            <person name="da Costa M.S."/>
            <person name="Lobo-da-Cunha A."/>
            <person name="Jogler C."/>
            <person name="Lage O.M."/>
        </authorList>
    </citation>
    <scope>NUCLEOTIDE SEQUENCE [LARGE SCALE GENOMIC DNA]</scope>
    <source>
        <strain evidence="3 4">LzC2</strain>
    </source>
</reference>
<evidence type="ECO:0000256" key="2">
    <source>
        <dbReference type="ARBA" id="ARBA00023125"/>
    </source>
</evidence>
<dbReference type="EMBL" id="WTPX01000056">
    <property type="protein sequence ID" value="NNJ25960.1"/>
    <property type="molecule type" value="Genomic_DNA"/>
</dbReference>
<comment type="similarity">
    <text evidence="1">Belongs to the bacterial histone-like protein family.</text>
</comment>
<organism evidence="3 4">
    <name type="scientific">Alienimonas chondri</name>
    <dbReference type="NCBI Taxonomy" id="2681879"/>
    <lineage>
        <taxon>Bacteria</taxon>
        <taxon>Pseudomonadati</taxon>
        <taxon>Planctomycetota</taxon>
        <taxon>Planctomycetia</taxon>
        <taxon>Planctomycetales</taxon>
        <taxon>Planctomycetaceae</taxon>
        <taxon>Alienimonas</taxon>
    </lineage>
</organism>
<dbReference type="InterPro" id="IPR010992">
    <property type="entry name" value="IHF-like_DNA-bd_dom_sf"/>
</dbReference>
<name>A0ABX1VCX8_9PLAN</name>
<dbReference type="RefSeq" id="WP_171186503.1">
    <property type="nucleotide sequence ID" value="NZ_WTPX01000056.1"/>
</dbReference>
<keyword evidence="2" id="KW-0238">DNA-binding</keyword>
<dbReference type="SUPFAM" id="SSF47729">
    <property type="entry name" value="IHF-like DNA-binding proteins"/>
    <property type="match status" value="1"/>
</dbReference>
<sequence>MAKKAPKKTPAKKAAAAKPLTKAEVLSAMAERTGLQKTEVQSFFTELEGLLGQELGKKGPGSFNVPGLMKVVVQRKEATPETTKKNPFKPGEMMTVKAKPARNIVKIRPLKGLKDLV</sequence>
<evidence type="ECO:0000313" key="4">
    <source>
        <dbReference type="Proteomes" id="UP000609651"/>
    </source>
</evidence>
<evidence type="ECO:0000256" key="1">
    <source>
        <dbReference type="ARBA" id="ARBA00010529"/>
    </source>
</evidence>
<gene>
    <name evidence="3" type="ORF">LzC2_20380</name>
</gene>
<accession>A0ABX1VCX8</accession>
<protein>
    <recommendedName>
        <fullName evidence="5">DNA-binding protein</fullName>
    </recommendedName>
</protein>
<dbReference type="Proteomes" id="UP000609651">
    <property type="component" value="Unassembled WGS sequence"/>
</dbReference>
<dbReference type="Gene3D" id="4.10.520.10">
    <property type="entry name" value="IHF-like DNA-binding proteins"/>
    <property type="match status" value="1"/>
</dbReference>
<dbReference type="InterPro" id="IPR000119">
    <property type="entry name" value="Hist_DNA-bd"/>
</dbReference>
<evidence type="ECO:0000313" key="3">
    <source>
        <dbReference type="EMBL" id="NNJ25960.1"/>
    </source>
</evidence>